<sequence length="423" mass="47291">MSSNKETSSPTADQLLEGLTTQQRARLHQFMASPLEALNRHEKQGSVKGPKEGKQGADPSVTEPANASKLGQSDPEPSLTPDLNPLLLGGDPPETFRSLATTTEMEHTTATEAVLQPFRTDYLPMPDADEPLFLPADAQRHWYLGYVHVWKEFQHEAIAHWNHDDCKSAFKEMENRHVDEARPVDSETLEDSKGAAKLQDHFQREVLEMVEKIYNTLLATTTMQEALAENIPQGIWIESTAVSADPATKNSRPAFMLRARSANGKDETRLLGHTEYLGGRRGALTLAIKEAARNTWGSLRCVLGDITRWMLACDTKYGFIISSDEIIFLRFDIVKRSIKVNVARKGDPPRFEWVDVMAEPNLFYSPPIKHTDVLDEEKGTVSVKLALLHLIHTTVASEFKMPAEKGNCAKYFPLGNAGEKFRL</sequence>
<dbReference type="OrthoDB" id="3792603at2759"/>
<dbReference type="HOGENOM" id="CLU_053578_0_0_1"/>
<feature type="region of interest" description="Disordered" evidence="1">
    <location>
        <begin position="1"/>
        <end position="95"/>
    </location>
</feature>
<dbReference type="RefSeq" id="XP_008020054.1">
    <property type="nucleotide sequence ID" value="XM_008021863.1"/>
</dbReference>
<feature type="compositionally biased region" description="Basic and acidic residues" evidence="1">
    <location>
        <begin position="38"/>
        <end position="55"/>
    </location>
</feature>
<reference evidence="2 3" key="2">
    <citation type="journal article" date="2013" name="PLoS Genet.">
        <title>Comparative genome structure, secondary metabolite, and effector coding capacity across Cochliobolus pathogens.</title>
        <authorList>
            <person name="Condon B.J."/>
            <person name="Leng Y."/>
            <person name="Wu D."/>
            <person name="Bushley K.E."/>
            <person name="Ohm R.A."/>
            <person name="Otillar R."/>
            <person name="Martin J."/>
            <person name="Schackwitz W."/>
            <person name="Grimwood J."/>
            <person name="MohdZainudin N."/>
            <person name="Xue C."/>
            <person name="Wang R."/>
            <person name="Manning V.A."/>
            <person name="Dhillon B."/>
            <person name="Tu Z.J."/>
            <person name="Steffenson B.J."/>
            <person name="Salamov A."/>
            <person name="Sun H."/>
            <person name="Lowry S."/>
            <person name="LaButti K."/>
            <person name="Han J."/>
            <person name="Copeland A."/>
            <person name="Lindquist E."/>
            <person name="Barry K."/>
            <person name="Schmutz J."/>
            <person name="Baker S.E."/>
            <person name="Ciuffetti L.M."/>
            <person name="Grigoriev I.V."/>
            <person name="Zhong S."/>
            <person name="Turgeon B.G."/>
        </authorList>
    </citation>
    <scope>NUCLEOTIDE SEQUENCE [LARGE SCALE GENOMIC DNA]</scope>
    <source>
        <strain evidence="3">28A</strain>
    </source>
</reference>
<accession>R0J390</accession>
<evidence type="ECO:0000256" key="1">
    <source>
        <dbReference type="SAM" id="MobiDB-lite"/>
    </source>
</evidence>
<dbReference type="Proteomes" id="UP000016935">
    <property type="component" value="Unassembled WGS sequence"/>
</dbReference>
<organism evidence="2 3">
    <name type="scientific">Exserohilum turcicum (strain 28A)</name>
    <name type="common">Northern leaf blight fungus</name>
    <name type="synonym">Setosphaeria turcica</name>
    <dbReference type="NCBI Taxonomy" id="671987"/>
    <lineage>
        <taxon>Eukaryota</taxon>
        <taxon>Fungi</taxon>
        <taxon>Dikarya</taxon>
        <taxon>Ascomycota</taxon>
        <taxon>Pezizomycotina</taxon>
        <taxon>Dothideomycetes</taxon>
        <taxon>Pleosporomycetidae</taxon>
        <taxon>Pleosporales</taxon>
        <taxon>Pleosporineae</taxon>
        <taxon>Pleosporaceae</taxon>
        <taxon>Exserohilum</taxon>
    </lineage>
</organism>
<keyword evidence="3" id="KW-1185">Reference proteome</keyword>
<dbReference type="GeneID" id="19401839"/>
<dbReference type="EMBL" id="KB908481">
    <property type="protein sequence ID" value="EOA91440.1"/>
    <property type="molecule type" value="Genomic_DNA"/>
</dbReference>
<feature type="compositionally biased region" description="Low complexity" evidence="1">
    <location>
        <begin position="77"/>
        <end position="93"/>
    </location>
</feature>
<reference evidence="2 3" key="1">
    <citation type="journal article" date="2012" name="PLoS Pathog.">
        <title>Diverse lifestyles and strategies of plant pathogenesis encoded in the genomes of eighteen Dothideomycetes fungi.</title>
        <authorList>
            <person name="Ohm R.A."/>
            <person name="Feau N."/>
            <person name="Henrissat B."/>
            <person name="Schoch C.L."/>
            <person name="Horwitz B.A."/>
            <person name="Barry K.W."/>
            <person name="Condon B.J."/>
            <person name="Copeland A.C."/>
            <person name="Dhillon B."/>
            <person name="Glaser F."/>
            <person name="Hesse C.N."/>
            <person name="Kosti I."/>
            <person name="LaButti K."/>
            <person name="Lindquist E.A."/>
            <person name="Lucas S."/>
            <person name="Salamov A.A."/>
            <person name="Bradshaw R.E."/>
            <person name="Ciuffetti L."/>
            <person name="Hamelin R.C."/>
            <person name="Kema G.H.J."/>
            <person name="Lawrence C."/>
            <person name="Scott J.A."/>
            <person name="Spatafora J.W."/>
            <person name="Turgeon B.G."/>
            <person name="de Wit P.J.G.M."/>
            <person name="Zhong S."/>
            <person name="Goodwin S.B."/>
            <person name="Grigoriev I.V."/>
        </authorList>
    </citation>
    <scope>NUCLEOTIDE SEQUENCE [LARGE SCALE GENOMIC DNA]</scope>
    <source>
        <strain evidence="3">28A</strain>
    </source>
</reference>
<dbReference type="AlphaFoldDB" id="R0J390"/>
<proteinExistence type="predicted"/>
<gene>
    <name evidence="2" type="ORF">SETTUDRAFT_18132</name>
</gene>
<name>R0J390_EXST2</name>
<evidence type="ECO:0000313" key="3">
    <source>
        <dbReference type="Proteomes" id="UP000016935"/>
    </source>
</evidence>
<evidence type="ECO:0000313" key="2">
    <source>
        <dbReference type="EMBL" id="EOA91440.1"/>
    </source>
</evidence>
<feature type="compositionally biased region" description="Polar residues" evidence="1">
    <location>
        <begin position="1"/>
        <end position="12"/>
    </location>
</feature>
<protein>
    <submittedName>
        <fullName evidence="2">Uncharacterized protein</fullName>
    </submittedName>
</protein>